<comment type="similarity">
    <text evidence="1">Belongs to the Necrosis inducing protein (NPP1) family.</text>
</comment>
<dbReference type="VEuPathDB" id="FungiDB:FOMG_18818"/>
<dbReference type="Pfam" id="PF05630">
    <property type="entry name" value="NPP1"/>
    <property type="match status" value="1"/>
</dbReference>
<dbReference type="EMBL" id="JH659489">
    <property type="protein sequence ID" value="EXK24451.1"/>
    <property type="molecule type" value="Genomic_DNA"/>
</dbReference>
<evidence type="ECO:0000313" key="3">
    <source>
        <dbReference type="EMBL" id="EXK24451.1"/>
    </source>
</evidence>
<dbReference type="OrthoDB" id="89086at2759"/>
<evidence type="ECO:0000256" key="1">
    <source>
        <dbReference type="ARBA" id="ARBA00009520"/>
    </source>
</evidence>
<dbReference type="PIRSF" id="PIRSF029958">
    <property type="entry name" value="Necrosis-inducing_protein"/>
    <property type="match status" value="1"/>
</dbReference>
<dbReference type="Proteomes" id="UP000030703">
    <property type="component" value="Unassembled WGS sequence"/>
</dbReference>
<dbReference type="HOGENOM" id="CLU_062263_1_0_1"/>
<keyword evidence="2" id="KW-0843">Virulence</keyword>
<name>W9ZTP0_FUSOX</name>
<protein>
    <submittedName>
        <fullName evidence="3">Uncharacterized protein</fullName>
    </submittedName>
</protein>
<proteinExistence type="inferred from homology"/>
<dbReference type="Gene3D" id="2.60.120.200">
    <property type="match status" value="1"/>
</dbReference>
<evidence type="ECO:0000256" key="2">
    <source>
        <dbReference type="ARBA" id="ARBA00023026"/>
    </source>
</evidence>
<organism evidence="3">
    <name type="scientific">Fusarium oxysporum f. sp. melonis 26406</name>
    <dbReference type="NCBI Taxonomy" id="1089452"/>
    <lineage>
        <taxon>Eukaryota</taxon>
        <taxon>Fungi</taxon>
        <taxon>Dikarya</taxon>
        <taxon>Ascomycota</taxon>
        <taxon>Pezizomycotina</taxon>
        <taxon>Sordariomycetes</taxon>
        <taxon>Hypocreomycetidae</taxon>
        <taxon>Hypocreales</taxon>
        <taxon>Nectriaceae</taxon>
        <taxon>Fusarium</taxon>
        <taxon>Fusarium oxysporum species complex</taxon>
    </lineage>
</organism>
<reference evidence="3" key="1">
    <citation type="submission" date="2012-04" db="EMBL/GenBank/DDBJ databases">
        <title>The Genome Sequence of Fusarium oxysporum melonis.</title>
        <authorList>
            <consortium name="The Broad Institute Genome Sequencing Platform"/>
            <person name="Ma L.-J."/>
            <person name="Gale L.R."/>
            <person name="Schwartz D.C."/>
            <person name="Zhou S."/>
            <person name="Corby-Kistler H."/>
            <person name="Young S.K."/>
            <person name="Zeng Q."/>
            <person name="Gargeya S."/>
            <person name="Fitzgerald M."/>
            <person name="Haas B."/>
            <person name="Abouelleil A."/>
            <person name="Alvarado L."/>
            <person name="Arachchi H.M."/>
            <person name="Berlin A."/>
            <person name="Brown A."/>
            <person name="Chapman S.B."/>
            <person name="Chen Z."/>
            <person name="Dunbar C."/>
            <person name="Freedman E."/>
            <person name="Gearin G."/>
            <person name="Goldberg J."/>
            <person name="Griggs A."/>
            <person name="Gujja S."/>
            <person name="Heiman D."/>
            <person name="Howarth C."/>
            <person name="Larson L."/>
            <person name="Lui A."/>
            <person name="MacDonald P.J.P."/>
            <person name="Montmayeur A."/>
            <person name="Murphy C."/>
            <person name="Neiman D."/>
            <person name="Pearson M."/>
            <person name="Priest M."/>
            <person name="Roberts A."/>
            <person name="Saif S."/>
            <person name="Shea T."/>
            <person name="Shenoy N."/>
            <person name="Sisk P."/>
            <person name="Stolte C."/>
            <person name="Sykes S."/>
            <person name="Wortman J."/>
            <person name="Nusbaum C."/>
            <person name="Birren B."/>
        </authorList>
    </citation>
    <scope>NUCLEOTIDE SEQUENCE</scope>
    <source>
        <strain evidence="3">26406</strain>
    </source>
</reference>
<dbReference type="PANTHER" id="PTHR33657">
    <property type="entry name" value="DOMAIN PROTEIN, PUTATIVE (AFU_ORTHOLOGUE AFUA_5G00600)-RELATED"/>
    <property type="match status" value="1"/>
</dbReference>
<dbReference type="InterPro" id="IPR008701">
    <property type="entry name" value="NPP1"/>
</dbReference>
<dbReference type="PANTHER" id="PTHR33657:SF8">
    <property type="entry name" value="DOMAIN PROTEIN, PUTATIVE (AFU_ORTHOLOGUE AFUA_5G00600)-RELATED"/>
    <property type="match status" value="1"/>
</dbReference>
<sequence length="273" mass="29957">MHNNLSLTPSPKSYLLLPLKMYPQTLFNAFLALAATGMAAPSETLNSLHARAVVNHDSLNPIPKTIQPGRIGDAIDRWQPLLHIADGCQPYTAVDKDGNVSGGLQDSGSRTGGCRDTSKGQTYARATMHNGKLAILYAWYWPKDQSASGNVFGGHRHDWESVVVFIDNYQSPGATLYAAAASGHGNYKHDKNPPMRGNNVMVEYFTSFGKDHELQFKTSPGRTYWIYDWAAMTPAARKGLIDGPSGDPRNPWGRADVPFTDAFFANNINKAWS</sequence>
<reference evidence="3" key="2">
    <citation type="submission" date="2012-05" db="EMBL/GenBank/DDBJ databases">
        <title>Annotation of the Genome Sequence of Fusarium oxysporum f. sp. melonis 26406.</title>
        <authorList>
            <consortium name="The Broad Institute Genomics Platform"/>
            <person name="Ma L.-J."/>
            <person name="Corby-Kistler H."/>
            <person name="Broz K."/>
            <person name="Gale L.R."/>
            <person name="Jonkers W."/>
            <person name="O'Donnell K."/>
            <person name="Ploetz R."/>
            <person name="Steinberg C."/>
            <person name="Schwartz D.C."/>
            <person name="VanEtten H."/>
            <person name="Zhou S."/>
            <person name="Young S.K."/>
            <person name="Zeng Q."/>
            <person name="Gargeya S."/>
            <person name="Fitzgerald M."/>
            <person name="Abouelleil A."/>
            <person name="Alvarado L."/>
            <person name="Chapman S.B."/>
            <person name="Gainer-Dewar J."/>
            <person name="Goldberg J."/>
            <person name="Griggs A."/>
            <person name="Gujja S."/>
            <person name="Hansen M."/>
            <person name="Howarth C."/>
            <person name="Imamovic A."/>
            <person name="Ireland A."/>
            <person name="Larimer J."/>
            <person name="McCowan C."/>
            <person name="Murphy C."/>
            <person name="Pearson M."/>
            <person name="Poon T.W."/>
            <person name="Priest M."/>
            <person name="Roberts A."/>
            <person name="Saif S."/>
            <person name="Shea T."/>
            <person name="Sykes S."/>
            <person name="Wortman J."/>
            <person name="Nusbaum C."/>
            <person name="Birren B."/>
        </authorList>
    </citation>
    <scope>NUCLEOTIDE SEQUENCE</scope>
    <source>
        <strain evidence="3">26406</strain>
    </source>
</reference>
<accession>W9ZTP0</accession>
<dbReference type="AlphaFoldDB" id="W9ZTP0"/>
<dbReference type="EMBL" id="JH659489">
    <property type="protein sequence ID" value="EXK24450.1"/>
    <property type="molecule type" value="Genomic_DNA"/>
</dbReference>
<gene>
    <name evidence="3" type="ORF">FOMG_18818</name>
</gene>